<sequence>MSAITKIVILAVCAAICASQPVDKLPILKELPSSEIGIGTPEQEITIECATVDKDPNVKYSWLKDGKPYTPHANVVKRVDEGTLIFKKPDRSDEGQYQCLAQTEYGVASTRVITLKKRFMDPPNFTLKKHKPIEGKPYKLDCTIPRSYPEPEITWFRKSLTDANDNKPVFGQRLTISDQGDLYFSNVTKEDAKPGYKYVCYGKAPDSGEIVELAEHILEDVLPNKEPINNDVIEQYVTNEKTVKAGDSTYLYCIYGGNPLAHPDWFKDGKNVNNGPKDRVTRHNKSVGKRLVIKDVWVSDEGEYTCVVDNEVGKSQKHTMHLHVVSAPQFLKKGQPKLIVKSGQDFTIPCEAAGVPAPELSWSLNAQRLPSERAALEPQSRGNSSSAELRVRRARESDAGYYGCRATNDHGDVYSETLVSVQ</sequence>
<feature type="signal peptide" evidence="10">
    <location>
        <begin position="1"/>
        <end position="19"/>
    </location>
</feature>
<dbReference type="InterPro" id="IPR007110">
    <property type="entry name" value="Ig-like_dom"/>
</dbReference>
<dbReference type="FunFam" id="2.60.40.10:FF:000032">
    <property type="entry name" value="palladin isoform X1"/>
    <property type="match status" value="1"/>
</dbReference>
<dbReference type="InterPro" id="IPR003598">
    <property type="entry name" value="Ig_sub2"/>
</dbReference>
<keyword evidence="13" id="KW-1185">Reference proteome</keyword>
<evidence type="ECO:0000256" key="6">
    <source>
        <dbReference type="ARBA" id="ARBA00023319"/>
    </source>
</evidence>
<protein>
    <recommendedName>
        <fullName evidence="8">Hemolin</fullName>
    </recommendedName>
</protein>
<feature type="chain" id="PRO_5043998344" description="Hemolin" evidence="10">
    <location>
        <begin position="20"/>
        <end position="422"/>
    </location>
</feature>
<feature type="domain" description="Ig-like" evidence="11">
    <location>
        <begin position="123"/>
        <end position="200"/>
    </location>
</feature>
<evidence type="ECO:0000259" key="11">
    <source>
        <dbReference type="PROSITE" id="PS50835"/>
    </source>
</evidence>
<feature type="region of interest" description="Disordered" evidence="9">
    <location>
        <begin position="372"/>
        <end position="392"/>
    </location>
</feature>
<dbReference type="Pfam" id="PF07679">
    <property type="entry name" value="I-set"/>
    <property type="match status" value="2"/>
</dbReference>
<evidence type="ECO:0000313" key="12">
    <source>
        <dbReference type="EMBL" id="CAH2100561.1"/>
    </source>
</evidence>
<dbReference type="GO" id="GO:0007156">
    <property type="term" value="P:homophilic cell adhesion via plasma membrane adhesion molecules"/>
    <property type="evidence" value="ECO:0007669"/>
    <property type="project" value="TreeGrafter"/>
</dbReference>
<dbReference type="InterPro" id="IPR013783">
    <property type="entry name" value="Ig-like_fold"/>
</dbReference>
<evidence type="ECO:0000256" key="9">
    <source>
        <dbReference type="SAM" id="MobiDB-lite"/>
    </source>
</evidence>
<evidence type="ECO:0000256" key="8">
    <source>
        <dbReference type="ARBA" id="ARBA00068688"/>
    </source>
</evidence>
<evidence type="ECO:0000313" key="13">
    <source>
        <dbReference type="Proteomes" id="UP001153954"/>
    </source>
</evidence>
<dbReference type="InterPro" id="IPR036179">
    <property type="entry name" value="Ig-like_dom_sf"/>
</dbReference>
<dbReference type="InterPro" id="IPR050958">
    <property type="entry name" value="Cell_Adh-Cytoskel_Orgn"/>
</dbReference>
<keyword evidence="3 10" id="KW-0732">Signal</keyword>
<reference evidence="12" key="1">
    <citation type="submission" date="2022-03" db="EMBL/GenBank/DDBJ databases">
        <authorList>
            <person name="Tunstrom K."/>
        </authorList>
    </citation>
    <scope>NUCLEOTIDE SEQUENCE</scope>
</reference>
<evidence type="ECO:0000256" key="10">
    <source>
        <dbReference type="SAM" id="SignalP"/>
    </source>
</evidence>
<comment type="caution">
    <text evidence="12">The sequence shown here is derived from an EMBL/GenBank/DDBJ whole genome shotgun (WGS) entry which is preliminary data.</text>
</comment>
<dbReference type="PROSITE" id="PS50835">
    <property type="entry name" value="IG_LIKE"/>
    <property type="match status" value="4"/>
</dbReference>
<dbReference type="PANTHER" id="PTHR45080">
    <property type="entry name" value="CONTACTIN 5"/>
    <property type="match status" value="1"/>
</dbReference>
<dbReference type="SMART" id="SM00409">
    <property type="entry name" value="IG"/>
    <property type="match status" value="4"/>
</dbReference>
<dbReference type="GO" id="GO:0005886">
    <property type="term" value="C:plasma membrane"/>
    <property type="evidence" value="ECO:0007669"/>
    <property type="project" value="TreeGrafter"/>
</dbReference>
<dbReference type="Proteomes" id="UP001153954">
    <property type="component" value="Unassembled WGS sequence"/>
</dbReference>
<keyword evidence="4" id="KW-1015">Disulfide bond</keyword>
<keyword evidence="6" id="KW-0393">Immunoglobulin domain</keyword>
<dbReference type="InterPro" id="IPR013098">
    <property type="entry name" value="Ig_I-set"/>
</dbReference>
<keyword evidence="2" id="KW-0964">Secreted</keyword>
<feature type="domain" description="Ig-like" evidence="11">
    <location>
        <begin position="223"/>
        <end position="321"/>
    </location>
</feature>
<proteinExistence type="inferred from homology"/>
<dbReference type="Gene3D" id="2.60.40.10">
    <property type="entry name" value="Immunoglobulins"/>
    <property type="match status" value="4"/>
</dbReference>
<dbReference type="GO" id="GO:0005576">
    <property type="term" value="C:extracellular region"/>
    <property type="evidence" value="ECO:0007669"/>
    <property type="project" value="UniProtKB-SubCell"/>
</dbReference>
<evidence type="ECO:0000256" key="3">
    <source>
        <dbReference type="ARBA" id="ARBA00022729"/>
    </source>
</evidence>
<evidence type="ECO:0000256" key="5">
    <source>
        <dbReference type="ARBA" id="ARBA00023180"/>
    </source>
</evidence>
<feature type="domain" description="Ig-like" evidence="11">
    <location>
        <begin position="26"/>
        <end position="114"/>
    </location>
</feature>
<gene>
    <name evidence="12" type="ORF">EEDITHA_LOCUS15412</name>
</gene>
<comment type="similarity">
    <text evidence="7">Belongs to the hemolin family.</text>
</comment>
<evidence type="ECO:0000256" key="2">
    <source>
        <dbReference type="ARBA" id="ARBA00022525"/>
    </source>
</evidence>
<accession>A0AAU9ULX4</accession>
<feature type="domain" description="Ig-like" evidence="11">
    <location>
        <begin position="328"/>
        <end position="420"/>
    </location>
</feature>
<dbReference type="SMART" id="SM00408">
    <property type="entry name" value="IGc2"/>
    <property type="match status" value="4"/>
</dbReference>
<comment type="subcellular location">
    <subcellularLocation>
        <location evidence="1">Secreted</location>
    </subcellularLocation>
</comment>
<keyword evidence="5" id="KW-0325">Glycoprotein</keyword>
<evidence type="ECO:0000256" key="7">
    <source>
        <dbReference type="ARBA" id="ARBA00061228"/>
    </source>
</evidence>
<dbReference type="SUPFAM" id="SSF48726">
    <property type="entry name" value="Immunoglobulin"/>
    <property type="match status" value="4"/>
</dbReference>
<organism evidence="12 13">
    <name type="scientific">Euphydryas editha</name>
    <name type="common">Edith's checkerspot</name>
    <dbReference type="NCBI Taxonomy" id="104508"/>
    <lineage>
        <taxon>Eukaryota</taxon>
        <taxon>Metazoa</taxon>
        <taxon>Ecdysozoa</taxon>
        <taxon>Arthropoda</taxon>
        <taxon>Hexapoda</taxon>
        <taxon>Insecta</taxon>
        <taxon>Pterygota</taxon>
        <taxon>Neoptera</taxon>
        <taxon>Endopterygota</taxon>
        <taxon>Lepidoptera</taxon>
        <taxon>Glossata</taxon>
        <taxon>Ditrysia</taxon>
        <taxon>Papilionoidea</taxon>
        <taxon>Nymphalidae</taxon>
        <taxon>Nymphalinae</taxon>
        <taxon>Euphydryas</taxon>
    </lineage>
</organism>
<evidence type="ECO:0000256" key="1">
    <source>
        <dbReference type="ARBA" id="ARBA00004613"/>
    </source>
</evidence>
<dbReference type="PANTHER" id="PTHR45080:SF8">
    <property type="entry name" value="IG-LIKE DOMAIN-CONTAINING PROTEIN"/>
    <property type="match status" value="1"/>
</dbReference>
<dbReference type="AlphaFoldDB" id="A0AAU9ULX4"/>
<name>A0AAU9ULX4_EUPED</name>
<dbReference type="InterPro" id="IPR003599">
    <property type="entry name" value="Ig_sub"/>
</dbReference>
<dbReference type="EMBL" id="CAKOGL010000023">
    <property type="protein sequence ID" value="CAH2100561.1"/>
    <property type="molecule type" value="Genomic_DNA"/>
</dbReference>
<dbReference type="Pfam" id="PF13927">
    <property type="entry name" value="Ig_3"/>
    <property type="match status" value="2"/>
</dbReference>
<evidence type="ECO:0000256" key="4">
    <source>
        <dbReference type="ARBA" id="ARBA00023157"/>
    </source>
</evidence>